<evidence type="ECO:0000313" key="2">
    <source>
        <dbReference type="EMBL" id="KAF0935328.1"/>
    </source>
</evidence>
<keyword evidence="3" id="KW-1185">Reference proteome</keyword>
<sequence>MPPCLSSLVLVVTVVVCPNAQLLFPVAVLPPSSPLTYCVLPLVVVVEPSEVVAVAVAREPLPLPSGSLSAAASFAPRLRRFSPVFRHRCAFAPWMPPVV</sequence>
<comment type="caution">
    <text evidence="2">The sequence shown here is derived from an EMBL/GenBank/DDBJ whole genome shotgun (WGS) entry which is preliminary data.</text>
</comment>
<keyword evidence="1" id="KW-0732">Signal</keyword>
<gene>
    <name evidence="2" type="ORF">E2562_032032</name>
</gene>
<accession>A0A6G1FEE2</accession>
<evidence type="ECO:0008006" key="4">
    <source>
        <dbReference type="Google" id="ProtNLM"/>
    </source>
</evidence>
<evidence type="ECO:0000313" key="3">
    <source>
        <dbReference type="Proteomes" id="UP000479710"/>
    </source>
</evidence>
<dbReference type="AlphaFoldDB" id="A0A6G1FEE2"/>
<feature type="signal peptide" evidence="1">
    <location>
        <begin position="1"/>
        <end position="20"/>
    </location>
</feature>
<proteinExistence type="predicted"/>
<dbReference type="EMBL" id="SPHZ02000001">
    <property type="protein sequence ID" value="KAF0935328.1"/>
    <property type="molecule type" value="Genomic_DNA"/>
</dbReference>
<feature type="chain" id="PRO_5026320716" description="Secreted peptide" evidence="1">
    <location>
        <begin position="21"/>
        <end position="99"/>
    </location>
</feature>
<dbReference type="Proteomes" id="UP000479710">
    <property type="component" value="Unassembled WGS sequence"/>
</dbReference>
<evidence type="ECO:0000256" key="1">
    <source>
        <dbReference type="SAM" id="SignalP"/>
    </source>
</evidence>
<protein>
    <recommendedName>
        <fullName evidence="4">Secreted peptide</fullName>
    </recommendedName>
</protein>
<organism evidence="2 3">
    <name type="scientific">Oryza meyeriana var. granulata</name>
    <dbReference type="NCBI Taxonomy" id="110450"/>
    <lineage>
        <taxon>Eukaryota</taxon>
        <taxon>Viridiplantae</taxon>
        <taxon>Streptophyta</taxon>
        <taxon>Embryophyta</taxon>
        <taxon>Tracheophyta</taxon>
        <taxon>Spermatophyta</taxon>
        <taxon>Magnoliopsida</taxon>
        <taxon>Liliopsida</taxon>
        <taxon>Poales</taxon>
        <taxon>Poaceae</taxon>
        <taxon>BOP clade</taxon>
        <taxon>Oryzoideae</taxon>
        <taxon>Oryzeae</taxon>
        <taxon>Oryzinae</taxon>
        <taxon>Oryza</taxon>
        <taxon>Oryza meyeriana</taxon>
    </lineage>
</organism>
<name>A0A6G1FEE2_9ORYZ</name>
<reference evidence="2 3" key="1">
    <citation type="submission" date="2019-11" db="EMBL/GenBank/DDBJ databases">
        <title>Whole genome sequence of Oryza granulata.</title>
        <authorList>
            <person name="Li W."/>
        </authorList>
    </citation>
    <scope>NUCLEOTIDE SEQUENCE [LARGE SCALE GENOMIC DNA]</scope>
    <source>
        <strain evidence="3">cv. Menghai</strain>
        <tissue evidence="2">Leaf</tissue>
    </source>
</reference>